<evidence type="ECO:0000256" key="3">
    <source>
        <dbReference type="ARBA" id="ARBA00022450"/>
    </source>
</evidence>
<dbReference type="SUPFAM" id="SSF47336">
    <property type="entry name" value="ACP-like"/>
    <property type="match status" value="2"/>
</dbReference>
<dbReference type="InterPro" id="IPR006162">
    <property type="entry name" value="Ppantetheine_attach_site"/>
</dbReference>
<dbReference type="NCBIfam" id="TIGR01733">
    <property type="entry name" value="AA-adenyl-dom"/>
    <property type="match status" value="2"/>
</dbReference>
<dbReference type="FunFam" id="1.10.1200.10:FF:000016">
    <property type="entry name" value="Non-ribosomal peptide synthase"/>
    <property type="match status" value="1"/>
</dbReference>
<dbReference type="Gene3D" id="2.30.38.10">
    <property type="entry name" value="Luciferase, Domain 3"/>
    <property type="match status" value="2"/>
</dbReference>
<dbReference type="GO" id="GO:0043041">
    <property type="term" value="P:amino acid activation for nonribosomal peptide biosynthetic process"/>
    <property type="evidence" value="ECO:0007669"/>
    <property type="project" value="TreeGrafter"/>
</dbReference>
<dbReference type="InterPro" id="IPR000873">
    <property type="entry name" value="AMP-dep_synth/lig_dom"/>
</dbReference>
<dbReference type="Proteomes" id="UP000886005">
    <property type="component" value="Unassembled WGS sequence"/>
</dbReference>
<dbReference type="InterPro" id="IPR001242">
    <property type="entry name" value="Condensation_dom"/>
</dbReference>
<feature type="domain" description="Carrier" evidence="6">
    <location>
        <begin position="2053"/>
        <end position="2127"/>
    </location>
</feature>
<keyword evidence="3" id="KW-0596">Phosphopantetheine</keyword>
<dbReference type="CDD" id="cd19531">
    <property type="entry name" value="LCL_NRPS-like"/>
    <property type="match status" value="2"/>
</dbReference>
<dbReference type="Gene3D" id="3.30.300.30">
    <property type="match status" value="2"/>
</dbReference>
<dbReference type="GO" id="GO:0072330">
    <property type="term" value="P:monocarboxylic acid biosynthetic process"/>
    <property type="evidence" value="ECO:0007669"/>
    <property type="project" value="UniProtKB-ARBA"/>
</dbReference>
<dbReference type="FunFam" id="3.40.50.12780:FF:000012">
    <property type="entry name" value="Non-ribosomal peptide synthetase"/>
    <property type="match status" value="2"/>
</dbReference>
<dbReference type="InterPro" id="IPR025110">
    <property type="entry name" value="AMP-bd_C"/>
</dbReference>
<comment type="cofactor">
    <cofactor evidence="1">
        <name>pantetheine 4'-phosphate</name>
        <dbReference type="ChEBI" id="CHEBI:47942"/>
    </cofactor>
</comment>
<comment type="caution">
    <text evidence="7">The sequence shown here is derived from an EMBL/GenBank/DDBJ whole genome shotgun (WGS) entry which is preliminary data.</text>
</comment>
<reference evidence="7" key="1">
    <citation type="journal article" date="2020" name="mSystems">
        <title>Genome- and Community-Level Interaction Insights into Carbon Utilization and Element Cycling Functions of Hydrothermarchaeota in Hydrothermal Sediment.</title>
        <authorList>
            <person name="Zhou Z."/>
            <person name="Liu Y."/>
            <person name="Xu W."/>
            <person name="Pan J."/>
            <person name="Luo Z.H."/>
            <person name="Li M."/>
        </authorList>
    </citation>
    <scope>NUCLEOTIDE SEQUENCE [LARGE SCALE GENOMIC DNA]</scope>
    <source>
        <strain evidence="7">HyVt-456</strain>
    </source>
</reference>
<comment type="similarity">
    <text evidence="2">Belongs to the ATP-dependent AMP-binding enzyme family.</text>
</comment>
<dbReference type="FunFam" id="3.30.559.10:FF:000012">
    <property type="entry name" value="Non-ribosomal peptide synthetase"/>
    <property type="match status" value="2"/>
</dbReference>
<dbReference type="GO" id="GO:0003824">
    <property type="term" value="F:catalytic activity"/>
    <property type="evidence" value="ECO:0007669"/>
    <property type="project" value="InterPro"/>
</dbReference>
<evidence type="ECO:0000256" key="2">
    <source>
        <dbReference type="ARBA" id="ARBA00006432"/>
    </source>
</evidence>
<proteinExistence type="inferred from homology"/>
<dbReference type="SUPFAM" id="SSF52777">
    <property type="entry name" value="CoA-dependent acyltransferases"/>
    <property type="match status" value="6"/>
</dbReference>
<feature type="domain" description="Carrier" evidence="6">
    <location>
        <begin position="991"/>
        <end position="1066"/>
    </location>
</feature>
<name>A0A7V1LL46_CALAY</name>
<dbReference type="Pfam" id="PF00550">
    <property type="entry name" value="PP-binding"/>
    <property type="match status" value="2"/>
</dbReference>
<dbReference type="PROSITE" id="PS50075">
    <property type="entry name" value="CARRIER"/>
    <property type="match status" value="2"/>
</dbReference>
<dbReference type="InterPro" id="IPR010071">
    <property type="entry name" value="AA_adenyl_dom"/>
</dbReference>
<organism evidence="7">
    <name type="scientific">Caldithrix abyssi</name>
    <dbReference type="NCBI Taxonomy" id="187145"/>
    <lineage>
        <taxon>Bacteria</taxon>
        <taxon>Pseudomonadati</taxon>
        <taxon>Calditrichota</taxon>
        <taxon>Calditrichia</taxon>
        <taxon>Calditrichales</taxon>
        <taxon>Calditrichaceae</taxon>
        <taxon>Caldithrix</taxon>
    </lineage>
</organism>
<dbReference type="SMART" id="SM00823">
    <property type="entry name" value="PKS_PP"/>
    <property type="match status" value="2"/>
</dbReference>
<dbReference type="FunFam" id="2.30.38.10:FF:000001">
    <property type="entry name" value="Non-ribosomal peptide synthetase PvdI"/>
    <property type="match status" value="2"/>
</dbReference>
<dbReference type="FunFam" id="3.30.300.30:FF:000010">
    <property type="entry name" value="Enterobactin synthetase component F"/>
    <property type="match status" value="2"/>
</dbReference>
<dbReference type="InterPro" id="IPR023213">
    <property type="entry name" value="CAT-like_dom_sf"/>
</dbReference>
<dbReference type="Gene3D" id="3.30.559.30">
    <property type="entry name" value="Nonribosomal peptide synthetase, condensation domain"/>
    <property type="match status" value="3"/>
</dbReference>
<dbReference type="GO" id="GO:0044550">
    <property type="term" value="P:secondary metabolite biosynthetic process"/>
    <property type="evidence" value="ECO:0007669"/>
    <property type="project" value="UniProtKB-ARBA"/>
</dbReference>
<evidence type="ECO:0000259" key="6">
    <source>
        <dbReference type="PROSITE" id="PS50075"/>
    </source>
</evidence>
<dbReference type="InterPro" id="IPR009081">
    <property type="entry name" value="PP-bd_ACP"/>
</dbReference>
<dbReference type="PANTHER" id="PTHR45527">
    <property type="entry name" value="NONRIBOSOMAL PEPTIDE SYNTHETASE"/>
    <property type="match status" value="1"/>
</dbReference>
<dbReference type="Pfam" id="PF13193">
    <property type="entry name" value="AMP-binding_C"/>
    <property type="match status" value="2"/>
</dbReference>
<dbReference type="FunFam" id="1.10.1200.10:FF:000005">
    <property type="entry name" value="Nonribosomal peptide synthetase 1"/>
    <property type="match status" value="1"/>
</dbReference>
<dbReference type="InterPro" id="IPR036736">
    <property type="entry name" value="ACP-like_sf"/>
</dbReference>
<dbReference type="InterPro" id="IPR020845">
    <property type="entry name" value="AMP-binding_CS"/>
</dbReference>
<evidence type="ECO:0000256" key="4">
    <source>
        <dbReference type="ARBA" id="ARBA00022553"/>
    </source>
</evidence>
<dbReference type="NCBIfam" id="NF003417">
    <property type="entry name" value="PRK04813.1"/>
    <property type="match status" value="2"/>
</dbReference>
<dbReference type="CDD" id="cd05930">
    <property type="entry name" value="A_NRPS"/>
    <property type="match status" value="1"/>
</dbReference>
<dbReference type="PANTHER" id="PTHR45527:SF1">
    <property type="entry name" value="FATTY ACID SYNTHASE"/>
    <property type="match status" value="1"/>
</dbReference>
<dbReference type="NCBIfam" id="TIGR01720">
    <property type="entry name" value="NRPS-para261"/>
    <property type="match status" value="1"/>
</dbReference>
<dbReference type="CDD" id="cd17646">
    <property type="entry name" value="A_NRPS_AB3403-like"/>
    <property type="match status" value="1"/>
</dbReference>
<dbReference type="Gene3D" id="3.30.559.10">
    <property type="entry name" value="Chloramphenicol acetyltransferase-like domain"/>
    <property type="match status" value="3"/>
</dbReference>
<dbReference type="PROSITE" id="PS00455">
    <property type="entry name" value="AMP_BINDING"/>
    <property type="match status" value="2"/>
</dbReference>
<dbReference type="InterPro" id="IPR045851">
    <property type="entry name" value="AMP-bd_C_sf"/>
</dbReference>
<dbReference type="GO" id="GO:0005829">
    <property type="term" value="C:cytosol"/>
    <property type="evidence" value="ECO:0007669"/>
    <property type="project" value="TreeGrafter"/>
</dbReference>
<dbReference type="Pfam" id="PF00668">
    <property type="entry name" value="Condensation"/>
    <property type="match status" value="3"/>
</dbReference>
<sequence>METKTNMSKAADKLAHLSPEQKKLLAQKLKAKKQIHLFPLSFAQQRMWFLERLNPGSPVYNLPFAIRIKGDLKPDIFEAAIKKIIRRHEILRTTFREVKGEVRQVVSTKASIGIERLEAGAGEIESLVRQKAQTSFDLEKGPLGLISLITLAPGEYVMVMVMHHIISDGWSMGVLIREFSVIYDALRQEQESPLPPLKIQYADFAAWQKKWLEGERLQQQLTYWRKTLTSSPPVLELPGDKPRPRQLSNRGAQIYRHLDNAIWKKLKDQASAEQLTDFMLLLGAFYLLLHRYTRQEDICIGTPVANRNRAETESLIGFFVNTLVLRCAFDENDSPETFFKRVRETALSAFAHQDIPFEMLVQELQPARDMSHSPLFQAFFTHTPRSALPARPGPFSIEPLDIEITSAKFELSLFTQETDNGLTITFEYNSDLYSDTFCGRLADHFVGLLSRLSEKRPAGISDIELITATEKERILKVWNDTATAYPAARPLLSLFEDQVKKTPDHIALRFGDEAISYAGLDRAAGELAARLQERGVGPEHFVGLYLERSPRLVIAMYAILKAGAAYVPLDPDYPEERIRYMIEDAGAGVIISEKALRGHPALSGQAVLLCDDIPESAPLRPVERDVDQAAYMIYTSGSTGRPKGVVISHRAIWNRLQWMQEKYGLTAEDRVLQKTPYSFDVSVWEFFWPLQCGATLVIAKPGGHKDPAYLRQLMATEKITTIHFVPSMLQAFLNSADISSCTALKRVICSGEALSRELVQQFYRASTAELHNLYGPTEAAVDVTQWLCHADDQHGSTPIGQAIANTQIYIVDSQQHLLPPGVAGELLIGGVQLARSYHRRPELTAEKFIPDPFSDRPGSRLYRTGDLARFMENGAVEFLGRIDHQVKLRGLRIELGEIENALKNMEAVADAVVLVKDFGADDQRLVAYVQLADETDEETLRQSLARNLPDYMVPGLFLFLQAIPLSPSGKVDRRALLAMDVTIESEKEYVAPEGETERELAAIFAGLLSVDKVGRNDSFFDLGGHSLLATRLISRIRDVFDIELEVRAIFETHTVQDLARRIETSADSPAAIKLPPLTATGDEHPLVLSFSQQRLWFLDQLEPGSPQYNIPVAIRASGRLNREAFGRALEEIIRRQESFRTGFRTSAGQPEVFVTDAVPLPLSEEDISALPADEQESHIRQAIFREARRSFDLARPPLFHVHIIRMAAGESVLLLNMHHIISDGWSVNILFYEIGQYYAHFDKDEKLSLPALPVQYKDYARWQRQWLRGEPLEQLSAFWKQTLAGAPALLELPADRPRPAVQSYNGAHIYFKLSPQTSAALNDFSRREGLTLFMTTLGLFKILLSKYSGQDDISVGTPVANRPLSELEPLIGFFVNTLVLRSRVDSTSRVRDYLRQVKHIAFDAFAHQNLPFEKVVDVLDAVRDPSYSPLFQVMFALQNHPRRETRSGDLNMAFIEVENKLSKFDLTLNLTESDEQIIGDVEYNTDLFDAATIEALISHYIQLTENFIRQPDSTISDLALLSDKEQDRLLREWNRTTAEFDLDAPLPALFSAQASKTPAAPAIVMGEQTLSFAEVEKRSNRLARYLLDQGLQKEDIVAVYMPRSPEALIALWAIMKAGGVYLPLDPFYPPERISYMLKDSRAAFCLMRAGMALEELAQTRAVDIDDRERFESYTDSCPPLVADTRQLAYVIYTSGSTGRPKGVMISHRAALNLMHNLRATVYAPLGPEKQRISLNAPLPFDASMQQIVMMALGHCLVIIPDEIRADGRQLLEYIRGQRIAVYDCVPSQLKLILEAGLLDGEHFKPRVLLPGGEALDASVWNTLREARDVATFNMYGPTECAVDSTICDLREAGETPVIGKPVANAAFYILDDHMQPVPPGVAGELYISGAGLARGYLKRPGLTAEKFLPDPFTDKAGARMYRTGDLVRYRRDGQVQFIGRADHQVKVRGFRIELGEIESRLKEASGVRDAVVIVREDSPGMQRLVAYLTAGEGARPSVPQLRDTLKAHLPDYMVPAVFIWLESFPLTPNKKIDIKALPLPDNTRPELETKFVAPSTENEKILADIVCGVLKIKQVGIHDNFFELGGDSIMSIQVISRAREQGLFLTPMQMFQNQTIAQLALVAQKGKETDTEEGVLSGELPLTPIQHFFFERNLTHMQHWNQSVLFQLTEKLQSTALHKTVQALIARHDALRLRFRSSGEGRQAFYDDNTAIDAVLEEIALSGDENNEIEGHCRRAQASFDLEKGPIVKVLYFRGEKDDHLAIIVHHLAMDGVSWRILLEDFQQAYALAVLDQEIILSAKTSSYRQWAAALMEFAADKAREDAPYWQAMSRKNLPQIPVDFNGGRNLEKDKADISVSLDAEQSRLLTGEAHKAYNTEINDLLLSALIRAYGKWSGQRRMLLHLEGHGREQIRESLDVSHTIGWFTALYPLLLDLGKAVDTGEQIKAIKEQFHAIPHNGLSFGVLRYLSADKTMRDALKPLDKMQIIFNYLGQFDGGEEEGPFRESGSWQGPDHDPGAERLAAVEINGQISAGILKFTFSYSRELHREETIRSWAEDFIAELRGILEHCKNPQAAVKTASDFKMAGLDNKKLDKVLGQLGKKKKGRRR</sequence>
<keyword evidence="5" id="KW-0677">Repeat</keyword>
<accession>A0A7V1LL46</accession>
<dbReference type="InterPro" id="IPR010060">
    <property type="entry name" value="NRPS_synth"/>
</dbReference>
<dbReference type="CDD" id="cd19534">
    <property type="entry name" value="E_NRPS"/>
    <property type="match status" value="1"/>
</dbReference>
<dbReference type="GO" id="GO:0031177">
    <property type="term" value="F:phosphopantetheine binding"/>
    <property type="evidence" value="ECO:0007669"/>
    <property type="project" value="InterPro"/>
</dbReference>
<dbReference type="FunFam" id="3.40.50.980:FF:000001">
    <property type="entry name" value="Non-ribosomal peptide synthetase"/>
    <property type="match status" value="2"/>
</dbReference>
<dbReference type="InterPro" id="IPR020806">
    <property type="entry name" value="PKS_PP-bd"/>
</dbReference>
<dbReference type="EMBL" id="DRLD01000127">
    <property type="protein sequence ID" value="HED09978.1"/>
    <property type="molecule type" value="Genomic_DNA"/>
</dbReference>
<dbReference type="PROSITE" id="PS00012">
    <property type="entry name" value="PHOSPHOPANTETHEINE"/>
    <property type="match status" value="2"/>
</dbReference>
<gene>
    <name evidence="7" type="ORF">ENJ10_04775</name>
</gene>
<evidence type="ECO:0000256" key="5">
    <source>
        <dbReference type="ARBA" id="ARBA00022737"/>
    </source>
</evidence>
<evidence type="ECO:0000313" key="7">
    <source>
        <dbReference type="EMBL" id="HED09978.1"/>
    </source>
</evidence>
<dbReference type="Gene3D" id="3.40.50.980">
    <property type="match status" value="4"/>
</dbReference>
<keyword evidence="4" id="KW-0597">Phosphoprotein</keyword>
<dbReference type="Gene3D" id="1.10.1200.10">
    <property type="entry name" value="ACP-like"/>
    <property type="match status" value="2"/>
</dbReference>
<dbReference type="SUPFAM" id="SSF56801">
    <property type="entry name" value="Acetyl-CoA synthetase-like"/>
    <property type="match status" value="2"/>
</dbReference>
<evidence type="ECO:0000256" key="1">
    <source>
        <dbReference type="ARBA" id="ARBA00001957"/>
    </source>
</evidence>
<dbReference type="Pfam" id="PF00501">
    <property type="entry name" value="AMP-binding"/>
    <property type="match status" value="2"/>
</dbReference>
<dbReference type="FunFam" id="3.40.50.980:FF:000002">
    <property type="entry name" value="Enterobactin synthetase component F"/>
    <property type="match status" value="1"/>
</dbReference>
<protein>
    <submittedName>
        <fullName evidence="7">Amino acid adenylation domain-containing protein</fullName>
    </submittedName>
</protein>